<sequence>MRSKVMTQHIQPIRRETKVKCVSFPKRSIFLVSCDVVQSNGVVEDIHTRVGRDNHQTFRNSLKPERFWPHGLLLELFLKKMSESEGNPTSSTFGWLSLPQAACRRFAAGVQSPCFWRIVRSLQAENSLGSVTFAGDLYRRAVGLHHESSSRRLLLGPEHCPYLLRQDRVLSLISDV</sequence>
<dbReference type="AlphaFoldDB" id="A0A6H5HDK0"/>
<dbReference type="Proteomes" id="UP000479000">
    <property type="component" value="Unassembled WGS sequence"/>
</dbReference>
<reference evidence="1 2" key="1">
    <citation type="submission" date="2020-02" db="EMBL/GenBank/DDBJ databases">
        <authorList>
            <person name="Ferguson B K."/>
        </authorList>
    </citation>
    <scope>NUCLEOTIDE SEQUENCE [LARGE SCALE GENOMIC DNA]</scope>
</reference>
<organism evidence="1 2">
    <name type="scientific">Nesidiocoris tenuis</name>
    <dbReference type="NCBI Taxonomy" id="355587"/>
    <lineage>
        <taxon>Eukaryota</taxon>
        <taxon>Metazoa</taxon>
        <taxon>Ecdysozoa</taxon>
        <taxon>Arthropoda</taxon>
        <taxon>Hexapoda</taxon>
        <taxon>Insecta</taxon>
        <taxon>Pterygota</taxon>
        <taxon>Neoptera</taxon>
        <taxon>Paraneoptera</taxon>
        <taxon>Hemiptera</taxon>
        <taxon>Heteroptera</taxon>
        <taxon>Panheteroptera</taxon>
        <taxon>Cimicomorpha</taxon>
        <taxon>Miridae</taxon>
        <taxon>Dicyphina</taxon>
        <taxon>Nesidiocoris</taxon>
    </lineage>
</organism>
<evidence type="ECO:0000313" key="1">
    <source>
        <dbReference type="EMBL" id="CAB0014574.1"/>
    </source>
</evidence>
<protein>
    <submittedName>
        <fullName evidence="1">Uncharacterized protein</fullName>
    </submittedName>
</protein>
<accession>A0A6H5HDK0</accession>
<name>A0A6H5HDK0_9HEMI</name>
<gene>
    <name evidence="1" type="ORF">NTEN_LOCUS18997</name>
</gene>
<evidence type="ECO:0000313" key="2">
    <source>
        <dbReference type="Proteomes" id="UP000479000"/>
    </source>
</evidence>
<dbReference type="EMBL" id="CADCXU010028081">
    <property type="protein sequence ID" value="CAB0014574.1"/>
    <property type="molecule type" value="Genomic_DNA"/>
</dbReference>
<proteinExistence type="predicted"/>
<keyword evidence="2" id="KW-1185">Reference proteome</keyword>